<organism evidence="4 5">
    <name type="scientific">Candidatus Yanofskybacteria bacterium RIFCSPLOWO2_02_FULL_44_18</name>
    <dbReference type="NCBI Taxonomy" id="1802705"/>
    <lineage>
        <taxon>Bacteria</taxon>
        <taxon>Candidatus Yanofskyibacteriota</taxon>
    </lineage>
</organism>
<comment type="caution">
    <text evidence="4">The sequence shown here is derived from an EMBL/GenBank/DDBJ whole genome shotgun (WGS) entry which is preliminary data.</text>
</comment>
<dbReference type="SMART" id="SM00267">
    <property type="entry name" value="GGDEF"/>
    <property type="match status" value="1"/>
</dbReference>
<protein>
    <recommendedName>
        <fullName evidence="3">GGDEF domain-containing protein</fullName>
    </recommendedName>
</protein>
<dbReference type="PANTHER" id="PTHR45138:SF9">
    <property type="entry name" value="DIGUANYLATE CYCLASE DGCM-RELATED"/>
    <property type="match status" value="1"/>
</dbReference>
<dbReference type="PROSITE" id="PS50887">
    <property type="entry name" value="GGDEF"/>
    <property type="match status" value="1"/>
</dbReference>
<feature type="compositionally biased region" description="Basic and acidic residues" evidence="2">
    <location>
        <begin position="308"/>
        <end position="323"/>
    </location>
</feature>
<evidence type="ECO:0000259" key="3">
    <source>
        <dbReference type="PROSITE" id="PS50887"/>
    </source>
</evidence>
<name>A0A1F8H3B7_9BACT</name>
<dbReference type="EMBL" id="MGKT01000002">
    <property type="protein sequence ID" value="OGN31426.1"/>
    <property type="molecule type" value="Genomic_DNA"/>
</dbReference>
<evidence type="ECO:0000256" key="1">
    <source>
        <dbReference type="SAM" id="Coils"/>
    </source>
</evidence>
<dbReference type="CDD" id="cd01949">
    <property type="entry name" value="GGDEF"/>
    <property type="match status" value="1"/>
</dbReference>
<feature type="coiled-coil region" evidence="1">
    <location>
        <begin position="52"/>
        <end position="98"/>
    </location>
</feature>
<dbReference type="SUPFAM" id="SSF55073">
    <property type="entry name" value="Nucleotide cyclase"/>
    <property type="match status" value="1"/>
</dbReference>
<keyword evidence="1" id="KW-0175">Coiled coil</keyword>
<reference evidence="4 5" key="1">
    <citation type="journal article" date="2016" name="Nat. Commun.">
        <title>Thousands of microbial genomes shed light on interconnected biogeochemical processes in an aquifer system.</title>
        <authorList>
            <person name="Anantharaman K."/>
            <person name="Brown C.T."/>
            <person name="Hug L.A."/>
            <person name="Sharon I."/>
            <person name="Castelle C.J."/>
            <person name="Probst A.J."/>
            <person name="Thomas B.C."/>
            <person name="Singh A."/>
            <person name="Wilkins M.J."/>
            <person name="Karaoz U."/>
            <person name="Brodie E.L."/>
            <person name="Williams K.H."/>
            <person name="Hubbard S.S."/>
            <person name="Banfield J.F."/>
        </authorList>
    </citation>
    <scope>NUCLEOTIDE SEQUENCE [LARGE SCALE GENOMIC DNA]</scope>
</reference>
<dbReference type="GO" id="GO:0052621">
    <property type="term" value="F:diguanylate cyclase activity"/>
    <property type="evidence" value="ECO:0007669"/>
    <property type="project" value="TreeGrafter"/>
</dbReference>
<dbReference type="Gene3D" id="3.30.70.270">
    <property type="match status" value="1"/>
</dbReference>
<dbReference type="NCBIfam" id="TIGR00254">
    <property type="entry name" value="GGDEF"/>
    <property type="match status" value="1"/>
</dbReference>
<accession>A0A1F8H3B7</accession>
<dbReference type="InterPro" id="IPR043128">
    <property type="entry name" value="Rev_trsase/Diguanyl_cyclase"/>
</dbReference>
<evidence type="ECO:0000313" key="4">
    <source>
        <dbReference type="EMBL" id="OGN31426.1"/>
    </source>
</evidence>
<dbReference type="InterPro" id="IPR029787">
    <property type="entry name" value="Nucleotide_cyclase"/>
</dbReference>
<feature type="region of interest" description="Disordered" evidence="2">
    <location>
        <begin position="301"/>
        <end position="323"/>
    </location>
</feature>
<evidence type="ECO:0000256" key="2">
    <source>
        <dbReference type="SAM" id="MobiDB-lite"/>
    </source>
</evidence>
<gene>
    <name evidence="4" type="ORF">A3I96_01160</name>
</gene>
<dbReference type="Proteomes" id="UP000177111">
    <property type="component" value="Unassembled WGS sequence"/>
</dbReference>
<dbReference type="InterPro" id="IPR050469">
    <property type="entry name" value="Diguanylate_Cyclase"/>
</dbReference>
<dbReference type="PANTHER" id="PTHR45138">
    <property type="entry name" value="REGULATORY COMPONENTS OF SENSORY TRANSDUCTION SYSTEM"/>
    <property type="match status" value="1"/>
</dbReference>
<dbReference type="Pfam" id="PF00990">
    <property type="entry name" value="GGDEF"/>
    <property type="match status" value="1"/>
</dbReference>
<feature type="domain" description="GGDEF" evidence="3">
    <location>
        <begin position="131"/>
        <end position="284"/>
    </location>
</feature>
<sequence>MADKHHANKSPVVQPEKRWPPRAFKDFGPWLNKFRLHAPVKSELLAGIVGYIERFHRKMEESKEHAIKLMEESHARAMAEKNEQIRILAKLYEKALEDIYVIRNTERMTLLLNRVGFTEKITSYIQHARHVTCVLGFIDVNRFKEINDAYGHATGDAVISSLTDIISSTIRTQEARGNSMMTDLHARLGGDEFAFFIPDIPEHDVTLAPIIIERLNHAIDEYHWQQVGVPDVYISVGVACMMIDENQLNGDDAKIVAAALCAEADRLMYRAKAASSSNQGLTNESRTERYILKGNVVAPGPPLLLNTEDDRRRIPDRRQHTED</sequence>
<dbReference type="InterPro" id="IPR000160">
    <property type="entry name" value="GGDEF_dom"/>
</dbReference>
<dbReference type="AlphaFoldDB" id="A0A1F8H3B7"/>
<evidence type="ECO:0000313" key="5">
    <source>
        <dbReference type="Proteomes" id="UP000177111"/>
    </source>
</evidence>
<proteinExistence type="predicted"/>